<sequence>MAVSDVINVQKVMGRLDSGDTLTELLSPDKLYSNGGLQAIKREVRIKLVGNVSGDSIIKQVPIFDEDLIKSLRNGVQKFDYLHIAAFPISIQCLLISGREDVKGTVTVVDVSRANFRTAAVGAFDFNFSRKSHAEYLMVPNSIISLSCENSIRSIQMMIHVEGIDLVMERECLAVNFGVICMPCSSALQMRKIGSSQIYGSICCTETNNEAASKVKGLLLDAFEGREIELKSTMDTEYVGSEPRWWRKFTKGYNGRLMRKTYLGDSKGEIHKIKLNDDVVSNVDPSEISSSSRNSSVEGDFIKMAGPFRRTTSERFY</sequence>
<name>A0A2U8JQD7_9VIRU</name>
<dbReference type="EMBL" id="MG995739">
    <property type="protein sequence ID" value="AWK77909.1"/>
    <property type="molecule type" value="Genomic_RNA"/>
</dbReference>
<reference evidence="1" key="2">
    <citation type="submission" date="2018-02" db="EMBL/GenBank/DDBJ databases">
        <authorList>
            <person name="Anderson D."/>
            <person name="Durr P."/>
        </authorList>
    </citation>
    <scope>NUCLEOTIDE SEQUENCE</scope>
    <source>
        <strain evidence="1">WA1-10</strain>
    </source>
</reference>
<proteinExistence type="predicted"/>
<accession>A0A2U8JQD7</accession>
<protein>
    <submittedName>
        <fullName evidence="1">Movement protein</fullName>
    </submittedName>
</protein>
<evidence type="ECO:0000313" key="1">
    <source>
        <dbReference type="EMBL" id="AWK77909.1"/>
    </source>
</evidence>
<organism evidence="1">
    <name type="scientific">Perth betaflexivirus 1</name>
    <dbReference type="NCBI Taxonomy" id="2201306"/>
    <lineage>
        <taxon>Viruses</taxon>
        <taxon>Riboviria</taxon>
        <taxon>Orthornavirae</taxon>
        <taxon>Kitrinoviricota</taxon>
        <taxon>Alsuviricetes</taxon>
        <taxon>Tymovirales</taxon>
        <taxon>Betaflexiviridae</taxon>
    </lineage>
</organism>
<reference evidence="1" key="1">
    <citation type="journal article" date="2018" name="J. Gen. Virol.">
        <title>Metagenomic analysis of Varroa-free Australian honey bees (Apis mellifera) shows a diverse Picornavirales virome.</title>
        <authorList>
            <person name="Roberts J.M."/>
            <person name="Anderson D.L."/>
            <person name="Durr P.A."/>
        </authorList>
    </citation>
    <scope>NUCLEOTIDE SEQUENCE</scope>
    <source>
        <strain evidence="1">WA1-10</strain>
    </source>
</reference>
<dbReference type="InterPro" id="IPR028919">
    <property type="entry name" value="Viral_movement"/>
</dbReference>
<dbReference type="Pfam" id="PF01107">
    <property type="entry name" value="MP"/>
    <property type="match status" value="1"/>
</dbReference>